<dbReference type="InterPro" id="IPR008984">
    <property type="entry name" value="SMAD_FHA_dom_sf"/>
</dbReference>
<sequence length="908" mass="101375">MDEATQPTQEAPLDLGYDSEKLGLLPSVLLSPDKGNGDARRTARLDNTLMARLVPLNPDLPGVNFLFANLTKGCTVGRSSICDVHISGKMISQTHCRVFTNDRPETWDQVRPVAVFIQDLSTNGTFVNGTLLGKNNRTLLMHGDTVAFPKPAGTRQSQDADYIFQSVLAHRQTPTNTGMEINCPELQNRYDVKHTVGTGNFSVVKLAIEKTSGDSYACKIIRKKKFSMQPKVMSSFAREVQILSTISHSNIIRYHEVFENEQYLCIMTEFVSGADLLSMITEQAKVTEHMGRGIFYQLCSAIEYLHQRGITHRDLKPENILIQEQTGLVKLTDFGLARSLNDATFVATMCGTPSYIAPEIIRNHDGVPRYTQLVDLWSLGVVLYHMLTGHLPFNGETQHQLYHNILCGQVGKNDPSFSQLSYPVQQLITSLLHLDPHQRLPLRNVKHHLWFKLPRSAQPWGQLVAQPGSTVRNSHRLVNDVTFLGRSVKCDIQITYQTVSKIHCVLIMQGKRLLLQDTSSNGVYLNGTVLPKHGTVPAKDGDVISFADSQLPNESPPKYTLRLLQSPAGFDSGLESTDVTPQSTPKLLAFTEQRTGHSPSFASRPPLRLYPTKRPAEGREDDDRLTKRLSIDTPGEHTLSLRRVPSRPYQQQRDTHLPMAPPWLQLISLTPDHEDIMVSEPVTKLGREQDCHPQSRYVHLSISSYHCVLARWPPDQSPSTHTPSFFAQPGGGHPIAWIVSLSSNGTFVNGQLLQPKVWTPLYLTDWLVLAYEQDWYKNVQYPPRPHCQSSPHTPTVTLDNYRDSCCRLDSSALDKDPSLLPRMVPRPKSESNGLSRRSLSLSSNVSAMSGSTATTSFSCCSTRVSHVPPPPSPTYTTTFTPMPSSPLTKEKLAQVEIGYRFRLPTTSI</sequence>
<dbReference type="InterPro" id="IPR008271">
    <property type="entry name" value="Ser/Thr_kinase_AS"/>
</dbReference>
<comment type="caution">
    <text evidence="8">The sequence shown here is derived from an EMBL/GenBank/DDBJ whole genome shotgun (WGS) entry which is preliminary data.</text>
</comment>
<dbReference type="CDD" id="cd05117">
    <property type="entry name" value="STKc_CAMK"/>
    <property type="match status" value="1"/>
</dbReference>
<dbReference type="Pfam" id="PF00069">
    <property type="entry name" value="Pkinase"/>
    <property type="match status" value="1"/>
</dbReference>
<gene>
    <name evidence="8" type="ORF">IWQ62_003291</name>
</gene>
<feature type="compositionally biased region" description="Basic and acidic residues" evidence="5">
    <location>
        <begin position="614"/>
        <end position="626"/>
    </location>
</feature>
<feature type="domain" description="FHA" evidence="6">
    <location>
        <begin position="74"/>
        <end position="132"/>
    </location>
</feature>
<evidence type="ECO:0000256" key="3">
    <source>
        <dbReference type="ARBA" id="ARBA00022840"/>
    </source>
</evidence>
<evidence type="ECO:0000313" key="9">
    <source>
        <dbReference type="Proteomes" id="UP001150925"/>
    </source>
</evidence>
<name>A0A9W8ANR1_9FUNG</name>
<dbReference type="InterPro" id="IPR017441">
    <property type="entry name" value="Protein_kinase_ATP_BS"/>
</dbReference>
<evidence type="ECO:0000313" key="8">
    <source>
        <dbReference type="EMBL" id="KAJ1963194.1"/>
    </source>
</evidence>
<dbReference type="PROSITE" id="PS50006">
    <property type="entry name" value="FHA_DOMAIN"/>
    <property type="match status" value="3"/>
</dbReference>
<dbReference type="SUPFAM" id="SSF49879">
    <property type="entry name" value="SMAD/FHA domain"/>
    <property type="match status" value="3"/>
</dbReference>
<evidence type="ECO:0000256" key="2">
    <source>
        <dbReference type="ARBA" id="ARBA00022741"/>
    </source>
</evidence>
<comment type="similarity">
    <text evidence="1">Belongs to the protein kinase superfamily. CAMK Ser/Thr protein kinase family. CHEK2 subfamily.</text>
</comment>
<feature type="binding site" evidence="4">
    <location>
        <position position="223"/>
    </location>
    <ligand>
        <name>ATP</name>
        <dbReference type="ChEBI" id="CHEBI:30616"/>
    </ligand>
</feature>
<protein>
    <recommendedName>
        <fullName evidence="10">Serine/threonine-protein kinase Chk2</fullName>
    </recommendedName>
</protein>
<evidence type="ECO:0000256" key="4">
    <source>
        <dbReference type="PROSITE-ProRule" id="PRU10141"/>
    </source>
</evidence>
<dbReference type="SMART" id="SM00240">
    <property type="entry name" value="FHA"/>
    <property type="match status" value="3"/>
</dbReference>
<dbReference type="Gene3D" id="3.30.200.20">
    <property type="entry name" value="Phosphorylase Kinase, domain 1"/>
    <property type="match status" value="1"/>
</dbReference>
<dbReference type="SMART" id="SM00220">
    <property type="entry name" value="S_TKc"/>
    <property type="match status" value="1"/>
</dbReference>
<dbReference type="InterPro" id="IPR000253">
    <property type="entry name" value="FHA_dom"/>
</dbReference>
<dbReference type="Pfam" id="PF00498">
    <property type="entry name" value="FHA"/>
    <property type="match status" value="3"/>
</dbReference>
<organism evidence="8 9">
    <name type="scientific">Dispira parvispora</name>
    <dbReference type="NCBI Taxonomy" id="1520584"/>
    <lineage>
        <taxon>Eukaryota</taxon>
        <taxon>Fungi</taxon>
        <taxon>Fungi incertae sedis</taxon>
        <taxon>Zoopagomycota</taxon>
        <taxon>Kickxellomycotina</taxon>
        <taxon>Dimargaritomycetes</taxon>
        <taxon>Dimargaritales</taxon>
        <taxon>Dimargaritaceae</taxon>
        <taxon>Dispira</taxon>
    </lineage>
</organism>
<dbReference type="PROSITE" id="PS00107">
    <property type="entry name" value="PROTEIN_KINASE_ATP"/>
    <property type="match status" value="1"/>
</dbReference>
<evidence type="ECO:0008006" key="10">
    <source>
        <dbReference type="Google" id="ProtNLM"/>
    </source>
</evidence>
<evidence type="ECO:0000259" key="7">
    <source>
        <dbReference type="PROSITE" id="PS50011"/>
    </source>
</evidence>
<feature type="domain" description="Protein kinase" evidence="7">
    <location>
        <begin position="190"/>
        <end position="451"/>
    </location>
</feature>
<dbReference type="Gene3D" id="2.60.200.20">
    <property type="match status" value="3"/>
</dbReference>
<feature type="region of interest" description="Disordered" evidence="5">
    <location>
        <begin position="592"/>
        <end position="626"/>
    </location>
</feature>
<dbReference type="Gene3D" id="1.10.510.10">
    <property type="entry name" value="Transferase(Phosphotransferase) domain 1"/>
    <property type="match status" value="1"/>
</dbReference>
<proteinExistence type="inferred from homology"/>
<dbReference type="OrthoDB" id="331699at2759"/>
<dbReference type="PROSITE" id="PS00108">
    <property type="entry name" value="PROTEIN_KINASE_ST"/>
    <property type="match status" value="1"/>
</dbReference>
<dbReference type="SUPFAM" id="SSF56112">
    <property type="entry name" value="Protein kinase-like (PK-like)"/>
    <property type="match status" value="1"/>
</dbReference>
<keyword evidence="3 4" id="KW-0067">ATP-binding</keyword>
<evidence type="ECO:0000256" key="1">
    <source>
        <dbReference type="ARBA" id="ARBA00005575"/>
    </source>
</evidence>
<dbReference type="InterPro" id="IPR011009">
    <property type="entry name" value="Kinase-like_dom_sf"/>
</dbReference>
<evidence type="ECO:0000256" key="5">
    <source>
        <dbReference type="SAM" id="MobiDB-lite"/>
    </source>
</evidence>
<keyword evidence="2 4" id="KW-0547">Nucleotide-binding</keyword>
<dbReference type="PROSITE" id="PS50011">
    <property type="entry name" value="PROTEIN_KINASE_DOM"/>
    <property type="match status" value="1"/>
</dbReference>
<dbReference type="GO" id="GO:0005524">
    <property type="term" value="F:ATP binding"/>
    <property type="evidence" value="ECO:0007669"/>
    <property type="project" value="UniProtKB-UniRule"/>
</dbReference>
<dbReference type="EMBL" id="JANBPY010000856">
    <property type="protein sequence ID" value="KAJ1963194.1"/>
    <property type="molecule type" value="Genomic_DNA"/>
</dbReference>
<dbReference type="Proteomes" id="UP001150925">
    <property type="component" value="Unassembled WGS sequence"/>
</dbReference>
<dbReference type="GO" id="GO:0004672">
    <property type="term" value="F:protein kinase activity"/>
    <property type="evidence" value="ECO:0007669"/>
    <property type="project" value="InterPro"/>
</dbReference>
<accession>A0A9W8ANR1</accession>
<dbReference type="FunFam" id="1.10.510.10:FF:000571">
    <property type="entry name" value="Maternal embryonic leucine zipper kinase"/>
    <property type="match status" value="1"/>
</dbReference>
<feature type="compositionally biased region" description="Polar residues" evidence="5">
    <location>
        <begin position="592"/>
        <end position="601"/>
    </location>
</feature>
<dbReference type="InterPro" id="IPR000719">
    <property type="entry name" value="Prot_kinase_dom"/>
</dbReference>
<evidence type="ECO:0000259" key="6">
    <source>
        <dbReference type="PROSITE" id="PS50006"/>
    </source>
</evidence>
<keyword evidence="9" id="KW-1185">Reference proteome</keyword>
<dbReference type="AlphaFoldDB" id="A0A9W8ANR1"/>
<feature type="domain" description="FHA" evidence="6">
    <location>
        <begin position="482"/>
        <end position="530"/>
    </location>
</feature>
<feature type="domain" description="FHA" evidence="6">
    <location>
        <begin position="683"/>
        <end position="753"/>
    </location>
</feature>
<feature type="compositionally biased region" description="Low complexity" evidence="5">
    <location>
        <begin position="830"/>
        <end position="841"/>
    </location>
</feature>
<dbReference type="CDD" id="cd00060">
    <property type="entry name" value="FHA"/>
    <property type="match status" value="1"/>
</dbReference>
<feature type="region of interest" description="Disordered" evidence="5">
    <location>
        <begin position="817"/>
        <end position="841"/>
    </location>
</feature>
<reference evidence="8" key="1">
    <citation type="submission" date="2022-07" db="EMBL/GenBank/DDBJ databases">
        <title>Phylogenomic reconstructions and comparative analyses of Kickxellomycotina fungi.</title>
        <authorList>
            <person name="Reynolds N.K."/>
            <person name="Stajich J.E."/>
            <person name="Barry K."/>
            <person name="Grigoriev I.V."/>
            <person name="Crous P."/>
            <person name="Smith M.E."/>
        </authorList>
    </citation>
    <scope>NUCLEOTIDE SEQUENCE</scope>
    <source>
        <strain evidence="8">RSA 1196</strain>
    </source>
</reference>
<dbReference type="PANTHER" id="PTHR24347">
    <property type="entry name" value="SERINE/THREONINE-PROTEIN KINASE"/>
    <property type="match status" value="1"/>
</dbReference>